<name>A0AAW1VBH1_9CUCU</name>
<dbReference type="InterPro" id="IPR013123">
    <property type="entry name" value="SpoU_subst-bd"/>
</dbReference>
<evidence type="ECO:0000256" key="2">
    <source>
        <dbReference type="ARBA" id="ARBA00022679"/>
    </source>
</evidence>
<gene>
    <name evidence="4" type="ORF">WA026_007062</name>
</gene>
<dbReference type="SUPFAM" id="SSF55315">
    <property type="entry name" value="L30e-like"/>
    <property type="match status" value="1"/>
</dbReference>
<dbReference type="InterPro" id="IPR001537">
    <property type="entry name" value="SpoU_MeTrfase"/>
</dbReference>
<keyword evidence="2" id="KW-0808">Transferase</keyword>
<dbReference type="GO" id="GO:0003723">
    <property type="term" value="F:RNA binding"/>
    <property type="evidence" value="ECO:0007669"/>
    <property type="project" value="InterPro"/>
</dbReference>
<dbReference type="InterPro" id="IPR051259">
    <property type="entry name" value="rRNA_Methyltransferase"/>
</dbReference>
<evidence type="ECO:0000259" key="3">
    <source>
        <dbReference type="SMART" id="SM00967"/>
    </source>
</evidence>
<keyword evidence="5" id="KW-1185">Reference proteome</keyword>
<dbReference type="AlphaFoldDB" id="A0AAW1VBH1"/>
<dbReference type="PANTHER" id="PTHR43191">
    <property type="entry name" value="RRNA METHYLTRANSFERASE 3"/>
    <property type="match status" value="1"/>
</dbReference>
<sequence>MFVFKILNTNQLPKCLCYEQIRSLRWSSRIPKKVYSQAEFDENETLSPSSTSTHKEFVDMDSKKSNYPTTFSFQNKNNKVTDNNNNKHEVDTKILTLRKPKKKKNTTDMLETSIDVDGNLIYTKMHDNDARVAKILSNLKSDKTLRKEDSILLEGKRLITEALQSNCKIQYILFSKKSDVEELKPHLPKRGFSLYKMPYREMQMWSNLTTNPGIMGVFKMPEINQQQQFEIPLNVICDNIREPGNLGAILRTCAGVGCKDVILTKGCCDIWNSKVVRSAMGAHFKLRIQKLDWHNIKENLNNCNWFIADNNKIHSSKNSTVIIDKINSIPIESYDTLKYSRSNEITLVIGGETEGISEEAYSIVHELGGMRLHIPLANNIESLNSGTALSVLVFEIKRQIKVNT</sequence>
<evidence type="ECO:0000313" key="5">
    <source>
        <dbReference type="Proteomes" id="UP001431783"/>
    </source>
</evidence>
<dbReference type="Gene3D" id="3.40.1280.10">
    <property type="match status" value="1"/>
</dbReference>
<dbReference type="PANTHER" id="PTHR43191:SF2">
    <property type="entry name" value="RRNA METHYLTRANSFERASE 3, MITOCHONDRIAL"/>
    <property type="match status" value="1"/>
</dbReference>
<proteinExistence type="predicted"/>
<dbReference type="InterPro" id="IPR029028">
    <property type="entry name" value="Alpha/beta_knot_MTases"/>
</dbReference>
<dbReference type="EMBL" id="JARQZJ010000123">
    <property type="protein sequence ID" value="KAK9889683.1"/>
    <property type="molecule type" value="Genomic_DNA"/>
</dbReference>
<keyword evidence="1" id="KW-0489">Methyltransferase</keyword>
<dbReference type="GO" id="GO:0032259">
    <property type="term" value="P:methylation"/>
    <property type="evidence" value="ECO:0007669"/>
    <property type="project" value="UniProtKB-KW"/>
</dbReference>
<dbReference type="Pfam" id="PF08032">
    <property type="entry name" value="SpoU_sub_bind"/>
    <property type="match status" value="1"/>
</dbReference>
<dbReference type="SUPFAM" id="SSF75217">
    <property type="entry name" value="alpha/beta knot"/>
    <property type="match status" value="1"/>
</dbReference>
<dbReference type="CDD" id="cd18106">
    <property type="entry name" value="SpoU-like_RNMTL1"/>
    <property type="match status" value="1"/>
</dbReference>
<reference evidence="4 5" key="1">
    <citation type="submission" date="2023-03" db="EMBL/GenBank/DDBJ databases">
        <title>Genome insight into feeding habits of ladybird beetles.</title>
        <authorList>
            <person name="Li H.-S."/>
            <person name="Huang Y.-H."/>
            <person name="Pang H."/>
        </authorList>
    </citation>
    <scope>NUCLEOTIDE SEQUENCE [LARGE SCALE GENOMIC DNA]</scope>
    <source>
        <strain evidence="4">SYSU_2023b</strain>
        <tissue evidence="4">Whole body</tissue>
    </source>
</reference>
<dbReference type="Proteomes" id="UP001431783">
    <property type="component" value="Unassembled WGS sequence"/>
</dbReference>
<dbReference type="SMART" id="SM00967">
    <property type="entry name" value="SpoU_sub_bind"/>
    <property type="match status" value="1"/>
</dbReference>
<dbReference type="GO" id="GO:0005737">
    <property type="term" value="C:cytoplasm"/>
    <property type="evidence" value="ECO:0007669"/>
    <property type="project" value="UniProtKB-ARBA"/>
</dbReference>
<protein>
    <recommendedName>
        <fullName evidence="3">RNA 2-O ribose methyltransferase substrate binding domain-containing protein</fullName>
    </recommendedName>
</protein>
<evidence type="ECO:0000256" key="1">
    <source>
        <dbReference type="ARBA" id="ARBA00022603"/>
    </source>
</evidence>
<organism evidence="4 5">
    <name type="scientific">Henosepilachna vigintioctopunctata</name>
    <dbReference type="NCBI Taxonomy" id="420089"/>
    <lineage>
        <taxon>Eukaryota</taxon>
        <taxon>Metazoa</taxon>
        <taxon>Ecdysozoa</taxon>
        <taxon>Arthropoda</taxon>
        <taxon>Hexapoda</taxon>
        <taxon>Insecta</taxon>
        <taxon>Pterygota</taxon>
        <taxon>Neoptera</taxon>
        <taxon>Endopterygota</taxon>
        <taxon>Coleoptera</taxon>
        <taxon>Polyphaga</taxon>
        <taxon>Cucujiformia</taxon>
        <taxon>Coccinelloidea</taxon>
        <taxon>Coccinellidae</taxon>
        <taxon>Epilachninae</taxon>
        <taxon>Epilachnini</taxon>
        <taxon>Henosepilachna</taxon>
    </lineage>
</organism>
<feature type="domain" description="RNA 2-O ribose methyltransferase substrate binding" evidence="3">
    <location>
        <begin position="152"/>
        <end position="224"/>
    </location>
</feature>
<dbReference type="Pfam" id="PF00588">
    <property type="entry name" value="SpoU_methylase"/>
    <property type="match status" value="1"/>
</dbReference>
<evidence type="ECO:0000313" key="4">
    <source>
        <dbReference type="EMBL" id="KAK9889683.1"/>
    </source>
</evidence>
<dbReference type="InterPro" id="IPR029026">
    <property type="entry name" value="tRNA_m1G_MTases_N"/>
</dbReference>
<dbReference type="GO" id="GO:0006396">
    <property type="term" value="P:RNA processing"/>
    <property type="evidence" value="ECO:0007669"/>
    <property type="project" value="InterPro"/>
</dbReference>
<dbReference type="GO" id="GO:0008173">
    <property type="term" value="F:RNA methyltransferase activity"/>
    <property type="evidence" value="ECO:0007669"/>
    <property type="project" value="InterPro"/>
</dbReference>
<comment type="caution">
    <text evidence="4">The sequence shown here is derived from an EMBL/GenBank/DDBJ whole genome shotgun (WGS) entry which is preliminary data.</text>
</comment>
<dbReference type="InterPro" id="IPR029064">
    <property type="entry name" value="Ribosomal_eL30-like_sf"/>
</dbReference>
<accession>A0AAW1VBH1</accession>
<dbReference type="Gene3D" id="3.30.1330.30">
    <property type="match status" value="1"/>
</dbReference>